<dbReference type="OrthoDB" id="406045at2759"/>
<feature type="non-terminal residue" evidence="4">
    <location>
        <position position="239"/>
    </location>
</feature>
<dbReference type="AlphaFoldDB" id="A0A5J4TH56"/>
<protein>
    <recommendedName>
        <fullName evidence="3">Non-canonical E2 ubiquitin-conjugating enzyme C-terminal domain-containing protein</fullName>
    </recommendedName>
</protein>
<name>A0A5J4TH56_9EUKA</name>
<dbReference type="Pfam" id="PF09418">
    <property type="entry name" value="DUF2009"/>
    <property type="match status" value="1"/>
</dbReference>
<dbReference type="InterPro" id="IPR057668">
    <property type="entry name" value="E2_Ub-conjug_enz_C"/>
</dbReference>
<keyword evidence="1" id="KW-0175">Coiled coil</keyword>
<feature type="region of interest" description="Disordered" evidence="2">
    <location>
        <begin position="20"/>
        <end position="52"/>
    </location>
</feature>
<dbReference type="InterPro" id="IPR018553">
    <property type="entry name" value="E2_Ub-conjug_enz"/>
</dbReference>
<sequence>GLGEGLSEYVEKGALFVVDILKDEDEDEDDEKDKEEEEKENSDDSSSDIDDFFTNNKIKKAGFIGSVFSKNKEKDKEKEKQRLQKLKLEKEKQIMKEATSNLGKSFALFNQLRMKRSNLAITGGLAGARLTHSHRTQVRYVRQTLVLWREIMTDFYKLWMSAEQDLLMPNNGYRFRDTGQGANRMQDSPVVSRSMHEVLNRVQNALQRRYGEQWVGLAVVHLADTNVPNSFVFIDKYTQ</sequence>
<evidence type="ECO:0000256" key="1">
    <source>
        <dbReference type="SAM" id="Coils"/>
    </source>
</evidence>
<reference evidence="4 5" key="1">
    <citation type="submission" date="2019-03" db="EMBL/GenBank/DDBJ databases">
        <title>Single cell metagenomics reveals metabolic interactions within the superorganism composed of flagellate Streblomastix strix and complex community of Bacteroidetes bacteria on its surface.</title>
        <authorList>
            <person name="Treitli S.C."/>
            <person name="Kolisko M."/>
            <person name="Husnik F."/>
            <person name="Keeling P."/>
            <person name="Hampl V."/>
        </authorList>
    </citation>
    <scope>NUCLEOTIDE SEQUENCE [LARGE SCALE GENOMIC DNA]</scope>
    <source>
        <strain evidence="4">ST1C</strain>
    </source>
</reference>
<dbReference type="PANTHER" id="PTHR31560">
    <property type="entry name" value="UPF0652 PROTEIN C16A11.03C-RELATED"/>
    <property type="match status" value="1"/>
</dbReference>
<dbReference type="Proteomes" id="UP000324800">
    <property type="component" value="Unassembled WGS sequence"/>
</dbReference>
<evidence type="ECO:0000313" key="5">
    <source>
        <dbReference type="Proteomes" id="UP000324800"/>
    </source>
</evidence>
<comment type="caution">
    <text evidence="4">The sequence shown here is derived from an EMBL/GenBank/DDBJ whole genome shotgun (WGS) entry which is preliminary data.</text>
</comment>
<evidence type="ECO:0000259" key="3">
    <source>
        <dbReference type="Pfam" id="PF09418"/>
    </source>
</evidence>
<dbReference type="PANTHER" id="PTHR31560:SF0">
    <property type="entry name" value="UPF0652 PROTEIN C22H10.08"/>
    <property type="match status" value="1"/>
</dbReference>
<gene>
    <name evidence="4" type="ORF">EZS28_046926</name>
</gene>
<dbReference type="EMBL" id="SNRW01031250">
    <property type="protein sequence ID" value="KAA6357547.1"/>
    <property type="molecule type" value="Genomic_DNA"/>
</dbReference>
<feature type="domain" description="Non-canonical E2 ubiquitin-conjugating enzyme C-terminal" evidence="3">
    <location>
        <begin position="107"/>
        <end position="239"/>
    </location>
</feature>
<feature type="compositionally biased region" description="Acidic residues" evidence="2">
    <location>
        <begin position="22"/>
        <end position="51"/>
    </location>
</feature>
<feature type="non-terminal residue" evidence="4">
    <location>
        <position position="1"/>
    </location>
</feature>
<proteinExistence type="predicted"/>
<accession>A0A5J4TH56</accession>
<evidence type="ECO:0000313" key="4">
    <source>
        <dbReference type="EMBL" id="KAA6357547.1"/>
    </source>
</evidence>
<feature type="coiled-coil region" evidence="1">
    <location>
        <begin position="69"/>
        <end position="98"/>
    </location>
</feature>
<evidence type="ECO:0000256" key="2">
    <source>
        <dbReference type="SAM" id="MobiDB-lite"/>
    </source>
</evidence>
<organism evidence="4 5">
    <name type="scientific">Streblomastix strix</name>
    <dbReference type="NCBI Taxonomy" id="222440"/>
    <lineage>
        <taxon>Eukaryota</taxon>
        <taxon>Metamonada</taxon>
        <taxon>Preaxostyla</taxon>
        <taxon>Oxymonadida</taxon>
        <taxon>Streblomastigidae</taxon>
        <taxon>Streblomastix</taxon>
    </lineage>
</organism>